<dbReference type="AlphaFoldDB" id="A0A0C7QZ79"/>
<sequence length="190" mass="21278">MNFCSIDCSSNLIDITGLCNPSDVVEVISLNPYWMQMNISEKLEIPQQKPDVEQVNSLNISVNIIRKEVVRTPISPTDANGNYIPNLEGKISTGRKLIIEGELCQKIVYTAEDEVQSVHSAHFYVPFSSYIVVPLNINFGNDTTPIIVDSLNIDYQVNSCVEDVVVKMLDPRTILKEVTLLLYAVPNQTF</sequence>
<dbReference type="Proteomes" id="UP000049127">
    <property type="component" value="Unassembled WGS sequence"/>
</dbReference>
<name>A0A0C7QZ79_PARSO</name>
<proteinExistence type="predicted"/>
<dbReference type="RefSeq" id="WP_055338025.1">
    <property type="nucleotide sequence ID" value="NZ_CDNF01000034.1"/>
</dbReference>
<evidence type="ECO:0000313" key="2">
    <source>
        <dbReference type="EMBL" id="CEQ04001.1"/>
    </source>
</evidence>
<protein>
    <submittedName>
        <fullName evidence="2">Cna B-type domain-containing protein</fullName>
    </submittedName>
</protein>
<evidence type="ECO:0000313" key="3">
    <source>
        <dbReference type="Proteomes" id="UP000049127"/>
    </source>
</evidence>
<reference evidence="2 3" key="1">
    <citation type="submission" date="2015-01" db="EMBL/GenBank/DDBJ databases">
        <authorList>
            <person name="Aslett A.Martin."/>
            <person name="De Silva Nishadi"/>
        </authorList>
    </citation>
    <scope>NUCLEOTIDE SEQUENCE [LARGE SCALE GENOMIC DNA]</scope>
    <source>
        <strain evidence="2 3">R28058</strain>
    </source>
</reference>
<accession>A0A0C7QZ79</accession>
<gene>
    <name evidence="2" type="ORF">R28058_17341</name>
</gene>
<dbReference type="EMBL" id="CEKZ01000003">
    <property type="protein sequence ID" value="CEQ04001.1"/>
    <property type="molecule type" value="Genomic_DNA"/>
</dbReference>
<organism evidence="2 3">
    <name type="scientific">Paraclostridium sordellii</name>
    <name type="common">Clostridium sordellii</name>
    <dbReference type="NCBI Taxonomy" id="1505"/>
    <lineage>
        <taxon>Bacteria</taxon>
        <taxon>Bacillati</taxon>
        <taxon>Bacillota</taxon>
        <taxon>Clostridia</taxon>
        <taxon>Peptostreptococcales</taxon>
        <taxon>Peptostreptococcaceae</taxon>
        <taxon>Paraclostridium</taxon>
    </lineage>
</organism>
<dbReference type="Pfam" id="PF12673">
    <property type="entry name" value="SipL"/>
    <property type="match status" value="1"/>
</dbReference>
<evidence type="ECO:0000259" key="1">
    <source>
        <dbReference type="Pfam" id="PF12673"/>
    </source>
</evidence>
<dbReference type="InterPro" id="IPR024300">
    <property type="entry name" value="SipL_SPOCS_dom"/>
</dbReference>
<dbReference type="OrthoDB" id="1912445at2"/>
<feature type="domain" description="SipL SPOCS" evidence="1">
    <location>
        <begin position="51"/>
        <end position="141"/>
    </location>
</feature>